<name>A0A1U7HT10_9CYAN</name>
<accession>A0A1U7HT10</accession>
<dbReference type="Pfam" id="PF14217">
    <property type="entry name" value="DUF4327"/>
    <property type="match status" value="1"/>
</dbReference>
<keyword evidence="2" id="KW-1185">Reference proteome</keyword>
<proteinExistence type="predicted"/>
<dbReference type="EMBL" id="MRCB01000001">
    <property type="protein sequence ID" value="OKH26733.1"/>
    <property type="molecule type" value="Genomic_DNA"/>
</dbReference>
<reference evidence="1 2" key="1">
    <citation type="submission" date="2016-11" db="EMBL/GenBank/DDBJ databases">
        <title>Draft Genome Sequences of Nine Cyanobacterial Strains from Diverse Habitats.</title>
        <authorList>
            <person name="Zhu T."/>
            <person name="Hou S."/>
            <person name="Lu X."/>
            <person name="Hess W.R."/>
        </authorList>
    </citation>
    <scope>NUCLEOTIDE SEQUENCE [LARGE SCALE GENOMIC DNA]</scope>
    <source>
        <strain evidence="1 2">NIES-593</strain>
    </source>
</reference>
<comment type="caution">
    <text evidence="1">The sequence shown here is derived from an EMBL/GenBank/DDBJ whole genome shotgun (WGS) entry which is preliminary data.</text>
</comment>
<evidence type="ECO:0000313" key="1">
    <source>
        <dbReference type="EMBL" id="OKH26733.1"/>
    </source>
</evidence>
<organism evidence="1 2">
    <name type="scientific">Hydrococcus rivularis NIES-593</name>
    <dbReference type="NCBI Taxonomy" id="1921803"/>
    <lineage>
        <taxon>Bacteria</taxon>
        <taxon>Bacillati</taxon>
        <taxon>Cyanobacteriota</taxon>
        <taxon>Cyanophyceae</taxon>
        <taxon>Pleurocapsales</taxon>
        <taxon>Hydrococcaceae</taxon>
        <taxon>Hydrococcus</taxon>
    </lineage>
</organism>
<dbReference type="STRING" id="1921803.NIES593_01395"/>
<dbReference type="OrthoDB" id="582639at2"/>
<evidence type="ECO:0000313" key="2">
    <source>
        <dbReference type="Proteomes" id="UP000186868"/>
    </source>
</evidence>
<gene>
    <name evidence="1" type="ORF">NIES593_01395</name>
</gene>
<dbReference type="InterPro" id="IPR025477">
    <property type="entry name" value="DUF4327"/>
</dbReference>
<dbReference type="AlphaFoldDB" id="A0A1U7HT10"/>
<sequence>MQTIFSYSIDAIKDEARQLVESGVVDRQQPIYVLCQFIPPREWICVEYELEKNGYLLRDPVIDLLAHEEWEDD</sequence>
<dbReference type="RefSeq" id="WP_073597867.1">
    <property type="nucleotide sequence ID" value="NZ_MRCB01000001.1"/>
</dbReference>
<protein>
    <submittedName>
        <fullName evidence="1">DUF4327 domain-containing protein</fullName>
    </submittedName>
</protein>
<dbReference type="Proteomes" id="UP000186868">
    <property type="component" value="Unassembled WGS sequence"/>
</dbReference>